<dbReference type="Pfam" id="PF23666">
    <property type="entry name" value="Rcc01698_C"/>
    <property type="match status" value="1"/>
</dbReference>
<proteinExistence type="predicted"/>
<dbReference type="KEGG" id="nre:BES08_15510"/>
<accession>A0A1D8A7E5</accession>
<feature type="compositionally biased region" description="Low complexity" evidence="1">
    <location>
        <begin position="399"/>
        <end position="411"/>
    </location>
</feature>
<sequence>MATLVFGSIGTMLGGPLGGAIGSLVGRQFDTALFGSTGREGPRLKELALTTSTYGQVLPRHFGRMRTAGSVIWATDLVERSEVQGTGKGGPSVTTYGYSANFAVALASRPIRALGRIWADGQLLRGADGELKAAGTLRFHNGAGRQPPDPLIASAEGAERCPAYRGLAYVVFEDLDLSGFYNRIPSLTFEVIADDDFSLQDIVGDVIDEIDANVALAEVVGYTSESAPASDLQTFAQILPLEIDASGENLVVARDRRQTAAIALAEPAITTADDDFGARTGFTRHRAAPSDSPPAILRYYDVERDYQASLQRATGRSLAGEPGAIDLPAALGAATARTMIERAARRIDWTRDRISWRTCELDPRVAPGARVTLPGIAGHWRIQAWEWHDGGVELSLERALPPGATTPPALASDPGRGNPAPDLPAGETRLAAFELPFDPAAGSSDAVRTVAAVSGTEAGWTGAALYADQGDGALQPLGQSGRTRAIMGTALSRLPGADPLQLDRGTQLEIQLVDPAMQLASIDTRRLGEGGNLAFVGEEIVQFLLATSLGQGRWRLEGLLRGRGGTEAAVAAHGDGEAFVLPGTGLASLDAGLLGSSPSRRVLAQGRGDPDPVTSPVYLAGITLRPLSPVHARRAIAADGAWTFTWTRRARGGWSWTDGIDVPLVEQAERYLVTLGPLDAPLAAWTTEAPELRIEPAVLARYAHNADAMFQVRQQGTHALSLPLPLAPVS</sequence>
<evidence type="ECO:0000259" key="2">
    <source>
        <dbReference type="Pfam" id="PF13550"/>
    </source>
</evidence>
<name>A0A1D8A7E5_9SPHN</name>
<evidence type="ECO:0000313" key="4">
    <source>
        <dbReference type="EMBL" id="AOR78001.1"/>
    </source>
</evidence>
<evidence type="ECO:0000259" key="3">
    <source>
        <dbReference type="Pfam" id="PF23666"/>
    </source>
</evidence>
<feature type="domain" description="Rcc01698-like C-terminal" evidence="3">
    <location>
        <begin position="485"/>
        <end position="580"/>
    </location>
</feature>
<evidence type="ECO:0000313" key="5">
    <source>
        <dbReference type="Proteomes" id="UP000094626"/>
    </source>
</evidence>
<dbReference type="Pfam" id="PF13550">
    <property type="entry name" value="Phage-tail_3"/>
    <property type="match status" value="1"/>
</dbReference>
<dbReference type="OrthoDB" id="8445115at2"/>
<dbReference type="Proteomes" id="UP000094626">
    <property type="component" value="Chromosome"/>
</dbReference>
<keyword evidence="5" id="KW-1185">Reference proteome</keyword>
<gene>
    <name evidence="4" type="ORF">BES08_15510</name>
</gene>
<evidence type="ECO:0000256" key="1">
    <source>
        <dbReference type="SAM" id="MobiDB-lite"/>
    </source>
</evidence>
<dbReference type="InterPro" id="IPR056490">
    <property type="entry name" value="Rcc01698_C"/>
</dbReference>
<dbReference type="RefSeq" id="WP_069708837.1">
    <property type="nucleotide sequence ID" value="NZ_CP017075.1"/>
</dbReference>
<protein>
    <submittedName>
        <fullName evidence="4">Uncharacterized protein</fullName>
    </submittedName>
</protein>
<feature type="domain" description="Tip attachment protein J" evidence="2">
    <location>
        <begin position="229"/>
        <end position="387"/>
    </location>
</feature>
<dbReference type="AlphaFoldDB" id="A0A1D8A7E5"/>
<dbReference type="EMBL" id="CP017075">
    <property type="protein sequence ID" value="AOR78001.1"/>
    <property type="molecule type" value="Genomic_DNA"/>
</dbReference>
<feature type="region of interest" description="Disordered" evidence="1">
    <location>
        <begin position="398"/>
        <end position="425"/>
    </location>
</feature>
<reference evidence="5" key="1">
    <citation type="journal article" date="2017" name="J. Biotechnol.">
        <title>Complete genome sequence of Novosphingobium resinovorum SA1, a versatile xenobiotic-degrading bacterium capable of utilizing sulfanilic acid.</title>
        <authorList>
            <person name="Hegedus B."/>
            <person name="Kos P.B."/>
            <person name="Balint B."/>
            <person name="Maroti G."/>
            <person name="Gan H.M."/>
            <person name="Perei K."/>
            <person name="Rakhely G."/>
        </authorList>
    </citation>
    <scope>NUCLEOTIDE SEQUENCE [LARGE SCALE GENOMIC DNA]</scope>
    <source>
        <strain evidence="5">SA1</strain>
    </source>
</reference>
<dbReference type="InterPro" id="IPR032876">
    <property type="entry name" value="J_dom"/>
</dbReference>
<organism evidence="4 5">
    <name type="scientific">Novosphingobium resinovorum</name>
    <dbReference type="NCBI Taxonomy" id="158500"/>
    <lineage>
        <taxon>Bacteria</taxon>
        <taxon>Pseudomonadati</taxon>
        <taxon>Pseudomonadota</taxon>
        <taxon>Alphaproteobacteria</taxon>
        <taxon>Sphingomonadales</taxon>
        <taxon>Sphingomonadaceae</taxon>
        <taxon>Novosphingobium</taxon>
    </lineage>
</organism>